<organism evidence="2 3">
    <name type="scientific">Nephila pilipes</name>
    <name type="common">Giant wood spider</name>
    <name type="synonym">Nephila maculata</name>
    <dbReference type="NCBI Taxonomy" id="299642"/>
    <lineage>
        <taxon>Eukaryota</taxon>
        <taxon>Metazoa</taxon>
        <taxon>Ecdysozoa</taxon>
        <taxon>Arthropoda</taxon>
        <taxon>Chelicerata</taxon>
        <taxon>Arachnida</taxon>
        <taxon>Araneae</taxon>
        <taxon>Araneomorphae</taxon>
        <taxon>Entelegynae</taxon>
        <taxon>Araneoidea</taxon>
        <taxon>Nephilidae</taxon>
        <taxon>Nephila</taxon>
    </lineage>
</organism>
<accession>A0A8X6TP09</accession>
<dbReference type="Proteomes" id="UP000887013">
    <property type="component" value="Unassembled WGS sequence"/>
</dbReference>
<gene>
    <name evidence="2" type="ORF">NPIL_227391</name>
</gene>
<evidence type="ECO:0000313" key="2">
    <source>
        <dbReference type="EMBL" id="GFT28761.1"/>
    </source>
</evidence>
<keyword evidence="3" id="KW-1185">Reference proteome</keyword>
<dbReference type="EMBL" id="BMAW01107335">
    <property type="protein sequence ID" value="GFT28761.1"/>
    <property type="molecule type" value="Genomic_DNA"/>
</dbReference>
<protein>
    <submittedName>
        <fullName evidence="2">Uncharacterized protein</fullName>
    </submittedName>
</protein>
<proteinExistence type="predicted"/>
<evidence type="ECO:0000313" key="3">
    <source>
        <dbReference type="Proteomes" id="UP000887013"/>
    </source>
</evidence>
<dbReference type="AlphaFoldDB" id="A0A8X6TP09"/>
<reference evidence="2" key="1">
    <citation type="submission" date="2020-08" db="EMBL/GenBank/DDBJ databases">
        <title>Multicomponent nature underlies the extraordinary mechanical properties of spider dragline silk.</title>
        <authorList>
            <person name="Kono N."/>
            <person name="Nakamura H."/>
            <person name="Mori M."/>
            <person name="Yoshida Y."/>
            <person name="Ohtoshi R."/>
            <person name="Malay A.D."/>
            <person name="Moran D.A.P."/>
            <person name="Tomita M."/>
            <person name="Numata K."/>
            <person name="Arakawa K."/>
        </authorList>
    </citation>
    <scope>NUCLEOTIDE SEQUENCE</scope>
</reference>
<sequence>MTWAARNTAKFGTPKAKLKDSRSYISKRMNKTLRSSTAGKGLPTNEPVTAEPLQYNQQCNKIGRTHALLLHDIKSCSSRRFPRMVGRRKTCSSAFNVGPVSLKASY</sequence>
<feature type="region of interest" description="Disordered" evidence="1">
    <location>
        <begin position="1"/>
        <end position="24"/>
    </location>
</feature>
<evidence type="ECO:0000256" key="1">
    <source>
        <dbReference type="SAM" id="MobiDB-lite"/>
    </source>
</evidence>
<comment type="caution">
    <text evidence="2">The sequence shown here is derived from an EMBL/GenBank/DDBJ whole genome shotgun (WGS) entry which is preliminary data.</text>
</comment>
<name>A0A8X6TP09_NEPPI</name>